<evidence type="ECO:0000259" key="8">
    <source>
        <dbReference type="PROSITE" id="PS00624"/>
    </source>
</evidence>
<dbReference type="EC" id="1.1.99.1" evidence="9"/>
<accession>A0A9X3UK52</accession>
<feature type="binding site" evidence="5">
    <location>
        <position position="85"/>
    </location>
    <ligand>
        <name>FAD</name>
        <dbReference type="ChEBI" id="CHEBI:57692"/>
    </ligand>
</feature>
<keyword evidence="3 6" id="KW-0285">Flavoprotein</keyword>
<comment type="caution">
    <text evidence="9">The sequence shown here is derived from an EMBL/GenBank/DDBJ whole genome shotgun (WGS) entry which is preliminary data.</text>
</comment>
<dbReference type="PANTHER" id="PTHR11552">
    <property type="entry name" value="GLUCOSE-METHANOL-CHOLINE GMC OXIDOREDUCTASE"/>
    <property type="match status" value="1"/>
</dbReference>
<dbReference type="SUPFAM" id="SSF54373">
    <property type="entry name" value="FAD-linked reductases, C-terminal domain"/>
    <property type="match status" value="1"/>
</dbReference>
<evidence type="ECO:0000313" key="9">
    <source>
        <dbReference type="EMBL" id="MDA5400617.1"/>
    </source>
</evidence>
<dbReference type="EMBL" id="JAPJZI010000001">
    <property type="protein sequence ID" value="MDA5400617.1"/>
    <property type="molecule type" value="Genomic_DNA"/>
</dbReference>
<comment type="similarity">
    <text evidence="2 6">Belongs to the GMC oxidoreductase family.</text>
</comment>
<evidence type="ECO:0000259" key="7">
    <source>
        <dbReference type="PROSITE" id="PS00623"/>
    </source>
</evidence>
<gene>
    <name evidence="9" type="ORF">OQ273_18735</name>
</gene>
<reference evidence="9" key="1">
    <citation type="submission" date="2022-11" db="EMBL/GenBank/DDBJ databases">
        <title>Draft genome sequence of Hoeflea poritis E7-10 and Hoeflea prorocentri PM5-8, separated from scleractinian coral Porites lutea and marine dinoflagellate.</title>
        <authorList>
            <person name="Zhang G."/>
            <person name="Wei Q."/>
            <person name="Cai L."/>
        </authorList>
    </citation>
    <scope>NUCLEOTIDE SEQUENCE</scope>
    <source>
        <strain evidence="9">PM5-8</strain>
    </source>
</reference>
<dbReference type="PROSITE" id="PS00623">
    <property type="entry name" value="GMC_OXRED_1"/>
    <property type="match status" value="1"/>
</dbReference>
<evidence type="ECO:0000256" key="4">
    <source>
        <dbReference type="ARBA" id="ARBA00022827"/>
    </source>
</evidence>
<dbReference type="GO" id="GO:0050660">
    <property type="term" value="F:flavin adenine dinucleotide binding"/>
    <property type="evidence" value="ECO:0007669"/>
    <property type="project" value="InterPro"/>
</dbReference>
<keyword evidence="9" id="KW-0560">Oxidoreductase</keyword>
<evidence type="ECO:0000313" key="10">
    <source>
        <dbReference type="Proteomes" id="UP001151234"/>
    </source>
</evidence>
<dbReference type="SUPFAM" id="SSF51905">
    <property type="entry name" value="FAD/NAD(P)-binding domain"/>
    <property type="match status" value="1"/>
</dbReference>
<dbReference type="InterPro" id="IPR012132">
    <property type="entry name" value="GMC_OxRdtase"/>
</dbReference>
<dbReference type="PROSITE" id="PS00624">
    <property type="entry name" value="GMC_OXRED_2"/>
    <property type="match status" value="1"/>
</dbReference>
<evidence type="ECO:0000256" key="2">
    <source>
        <dbReference type="ARBA" id="ARBA00010790"/>
    </source>
</evidence>
<sequence>MDTIEADYVVIGAGSAGCVLANRLSADPTVRVVLLEAGGRDLNPWIHIPVGYFKTMHNPSVDWCYSTEPDPGLNGRSLDWPRGKVLGGSSSLNGLLYVRGQHEDYDRWRQMGNDGWGWDDVLPLFKRAENQERGEDDYHGVDGPLNVSNMRLKRPICDAWVAAAQNAGYEFNTDYNGATQEGVGYFQLTAKKGRRCSAAVAYLNPVKKRENLQIITKAHVQNIVFDGKRASGVRFKDRGGAERLVKANKEIVLSAGAIGSPQIMMLSGLGEADQLREHGIDVVADLSGVGKNLQDHLQARLVFKCNEPTLNDEVRSLFNQARIGLKYILFRAGPMTMAASLATGFIKTRDEVATPDIQFHIQPWSADSPGEGVHPFSAFTMSVCQLRPESRGEIRLRSSKASDHPTIHPNYLATPLDCRTIVDGVKIARRIAEQKPLSGKIASEFRPGPETVDDDAILDWVRNASTTIYHPTGTCRMGNDDGSVVDARLRVHGIEGLRIADCSIMPEIVSGNTNAPAIMIGEKASDMMLQDR</sequence>
<evidence type="ECO:0000256" key="1">
    <source>
        <dbReference type="ARBA" id="ARBA00001974"/>
    </source>
</evidence>
<dbReference type="InterPro" id="IPR036188">
    <property type="entry name" value="FAD/NAD-bd_sf"/>
</dbReference>
<dbReference type="GO" id="GO:0008812">
    <property type="term" value="F:choline dehydrogenase activity"/>
    <property type="evidence" value="ECO:0007669"/>
    <property type="project" value="UniProtKB-EC"/>
</dbReference>
<dbReference type="InterPro" id="IPR007867">
    <property type="entry name" value="GMC_OxRtase_C"/>
</dbReference>
<name>A0A9X3UK52_9HYPH</name>
<dbReference type="Pfam" id="PF00732">
    <property type="entry name" value="GMC_oxred_N"/>
    <property type="match status" value="1"/>
</dbReference>
<dbReference type="PIRSF" id="PIRSF000137">
    <property type="entry name" value="Alcohol_oxidase"/>
    <property type="match status" value="1"/>
</dbReference>
<comment type="cofactor">
    <cofactor evidence="1 5">
        <name>FAD</name>
        <dbReference type="ChEBI" id="CHEBI:57692"/>
    </cofactor>
</comment>
<dbReference type="AlphaFoldDB" id="A0A9X3UK52"/>
<feature type="domain" description="Glucose-methanol-choline oxidoreductase N-terminal" evidence="8">
    <location>
        <begin position="256"/>
        <end position="270"/>
    </location>
</feature>
<keyword evidence="4 5" id="KW-0274">FAD</keyword>
<feature type="binding site" evidence="5">
    <location>
        <position position="220"/>
    </location>
    <ligand>
        <name>FAD</name>
        <dbReference type="ChEBI" id="CHEBI:57692"/>
    </ligand>
</feature>
<dbReference type="PANTHER" id="PTHR11552:SF147">
    <property type="entry name" value="CHOLINE DEHYDROGENASE, MITOCHONDRIAL"/>
    <property type="match status" value="1"/>
</dbReference>
<protein>
    <submittedName>
        <fullName evidence="9">Choline dehydrogenase</fullName>
        <ecNumber evidence="9">1.1.99.1</ecNumber>
    </submittedName>
</protein>
<dbReference type="InterPro" id="IPR000172">
    <property type="entry name" value="GMC_OxRdtase_N"/>
</dbReference>
<feature type="domain" description="Glucose-methanol-choline oxidoreductase N-terminal" evidence="7">
    <location>
        <begin position="83"/>
        <end position="106"/>
    </location>
</feature>
<dbReference type="NCBIfam" id="NF002550">
    <property type="entry name" value="PRK02106.1"/>
    <property type="match status" value="1"/>
</dbReference>
<dbReference type="Gene3D" id="3.30.560.10">
    <property type="entry name" value="Glucose Oxidase, domain 3"/>
    <property type="match status" value="1"/>
</dbReference>
<proteinExistence type="inferred from homology"/>
<evidence type="ECO:0000256" key="5">
    <source>
        <dbReference type="PIRSR" id="PIRSR000137-2"/>
    </source>
</evidence>
<evidence type="ECO:0000256" key="6">
    <source>
        <dbReference type="RuleBase" id="RU003968"/>
    </source>
</evidence>
<dbReference type="Proteomes" id="UP001151234">
    <property type="component" value="Unassembled WGS sequence"/>
</dbReference>
<organism evidence="9 10">
    <name type="scientific">Hoeflea prorocentri</name>
    <dbReference type="NCBI Taxonomy" id="1922333"/>
    <lineage>
        <taxon>Bacteria</taxon>
        <taxon>Pseudomonadati</taxon>
        <taxon>Pseudomonadota</taxon>
        <taxon>Alphaproteobacteria</taxon>
        <taxon>Hyphomicrobiales</taxon>
        <taxon>Rhizobiaceae</taxon>
        <taxon>Hoeflea</taxon>
    </lineage>
</organism>
<dbReference type="Gene3D" id="3.50.50.60">
    <property type="entry name" value="FAD/NAD(P)-binding domain"/>
    <property type="match status" value="1"/>
</dbReference>
<evidence type="ECO:0000256" key="3">
    <source>
        <dbReference type="ARBA" id="ARBA00022630"/>
    </source>
</evidence>
<keyword evidence="10" id="KW-1185">Reference proteome</keyword>
<dbReference type="RefSeq" id="WP_267992317.1">
    <property type="nucleotide sequence ID" value="NZ_JAPJZI010000001.1"/>
</dbReference>
<dbReference type="Pfam" id="PF05199">
    <property type="entry name" value="GMC_oxred_C"/>
    <property type="match status" value="1"/>
</dbReference>